<dbReference type="Proteomes" id="UP000717515">
    <property type="component" value="Unassembled WGS sequence"/>
</dbReference>
<dbReference type="EMBL" id="JAIFTL010000212">
    <property type="protein sequence ID" value="KAG9321340.1"/>
    <property type="molecule type" value="Genomic_DNA"/>
</dbReference>
<reference evidence="1" key="1">
    <citation type="submission" date="2021-07" db="EMBL/GenBank/DDBJ databases">
        <title>Draft genome of Mortierella alpina, strain LL118, isolated from an aspen leaf litter sample.</title>
        <authorList>
            <person name="Yang S."/>
            <person name="Vinatzer B.A."/>
        </authorList>
    </citation>
    <scope>NUCLEOTIDE SEQUENCE</scope>
    <source>
        <strain evidence="1">LL118</strain>
    </source>
</reference>
<comment type="caution">
    <text evidence="1">The sequence shown here is derived from an EMBL/GenBank/DDBJ whole genome shotgun (WGS) entry which is preliminary data.</text>
</comment>
<dbReference type="SUPFAM" id="SSF52047">
    <property type="entry name" value="RNI-like"/>
    <property type="match status" value="1"/>
</dbReference>
<dbReference type="InterPro" id="IPR006553">
    <property type="entry name" value="Leu-rich_rpt_Cys-con_subtyp"/>
</dbReference>
<evidence type="ECO:0000313" key="1">
    <source>
        <dbReference type="EMBL" id="KAG9321340.1"/>
    </source>
</evidence>
<proteinExistence type="predicted"/>
<dbReference type="AlphaFoldDB" id="A0A9P8D0E5"/>
<protein>
    <submittedName>
        <fullName evidence="1">Uncharacterized protein</fullName>
    </submittedName>
</protein>
<name>A0A9P8D0E5_MORAP</name>
<sequence>MDAEQRLIGRDARFIAHQCINLSDLKLRSCYLIPASLDILFDGILKVKRLTLELCRGVNSSIAPRLARLPALHDLDITVHTQERGNGDWREDDMVLLLTRCRRLLSLKIFGPDLSHIHLLGLKRQSVSLGLVNLELVWTFISENALTVLLRKSPSLSSLILLHNASKNSTVQAIAQSSPRLQALGLRNSTSISTAAFDSLFKNHPTLIQLDLSRTLIHDAAVVMLAHSCCQLQDLNLSGCSRVTTAAFLKMVSMLGRLRTLRVSGCTKLKREAFVGLPPWASRDTLQELEMASVGIRAETEALDGVVHLLSSLKRLRQLCLDTAVSQHVAVFAFLKSSPEVCVARVDPVPNRC</sequence>
<gene>
    <name evidence="1" type="ORF">KVV02_001118</name>
</gene>
<accession>A0A9P8D0E5</accession>
<dbReference type="GO" id="GO:0031146">
    <property type="term" value="P:SCF-dependent proteasomal ubiquitin-dependent protein catabolic process"/>
    <property type="evidence" value="ECO:0007669"/>
    <property type="project" value="TreeGrafter"/>
</dbReference>
<dbReference type="GO" id="GO:0019005">
    <property type="term" value="C:SCF ubiquitin ligase complex"/>
    <property type="evidence" value="ECO:0007669"/>
    <property type="project" value="TreeGrafter"/>
</dbReference>
<dbReference type="SMART" id="SM00367">
    <property type="entry name" value="LRR_CC"/>
    <property type="match status" value="3"/>
</dbReference>
<dbReference type="PANTHER" id="PTHR13318">
    <property type="entry name" value="PARTNER OF PAIRED, ISOFORM B-RELATED"/>
    <property type="match status" value="1"/>
</dbReference>
<organism evidence="1 2">
    <name type="scientific">Mortierella alpina</name>
    <name type="common">Oleaginous fungus</name>
    <name type="synonym">Mortierella renispora</name>
    <dbReference type="NCBI Taxonomy" id="64518"/>
    <lineage>
        <taxon>Eukaryota</taxon>
        <taxon>Fungi</taxon>
        <taxon>Fungi incertae sedis</taxon>
        <taxon>Mucoromycota</taxon>
        <taxon>Mortierellomycotina</taxon>
        <taxon>Mortierellomycetes</taxon>
        <taxon>Mortierellales</taxon>
        <taxon>Mortierellaceae</taxon>
        <taxon>Mortierella</taxon>
    </lineage>
</organism>
<dbReference type="Gene3D" id="3.80.10.10">
    <property type="entry name" value="Ribonuclease Inhibitor"/>
    <property type="match status" value="1"/>
</dbReference>
<evidence type="ECO:0000313" key="2">
    <source>
        <dbReference type="Proteomes" id="UP000717515"/>
    </source>
</evidence>
<dbReference type="InterPro" id="IPR032675">
    <property type="entry name" value="LRR_dom_sf"/>
</dbReference>